<dbReference type="EMBL" id="JAACXV010014127">
    <property type="protein sequence ID" value="KAF7270155.1"/>
    <property type="molecule type" value="Genomic_DNA"/>
</dbReference>
<protein>
    <submittedName>
        <fullName evidence="1">Uncharacterized protein</fullName>
    </submittedName>
</protein>
<proteinExistence type="predicted"/>
<gene>
    <name evidence="1" type="ORF">GWI33_016845</name>
</gene>
<dbReference type="AlphaFoldDB" id="A0A834HX72"/>
<keyword evidence="2" id="KW-1185">Reference proteome</keyword>
<comment type="caution">
    <text evidence="1">The sequence shown here is derived from an EMBL/GenBank/DDBJ whole genome shotgun (WGS) entry which is preliminary data.</text>
</comment>
<evidence type="ECO:0000313" key="2">
    <source>
        <dbReference type="Proteomes" id="UP000625711"/>
    </source>
</evidence>
<organism evidence="1 2">
    <name type="scientific">Rhynchophorus ferrugineus</name>
    <name type="common">Red palm weevil</name>
    <name type="synonym">Curculio ferrugineus</name>
    <dbReference type="NCBI Taxonomy" id="354439"/>
    <lineage>
        <taxon>Eukaryota</taxon>
        <taxon>Metazoa</taxon>
        <taxon>Ecdysozoa</taxon>
        <taxon>Arthropoda</taxon>
        <taxon>Hexapoda</taxon>
        <taxon>Insecta</taxon>
        <taxon>Pterygota</taxon>
        <taxon>Neoptera</taxon>
        <taxon>Endopterygota</taxon>
        <taxon>Coleoptera</taxon>
        <taxon>Polyphaga</taxon>
        <taxon>Cucujiformia</taxon>
        <taxon>Curculionidae</taxon>
        <taxon>Dryophthorinae</taxon>
        <taxon>Rhynchophorus</taxon>
    </lineage>
</organism>
<dbReference type="Proteomes" id="UP000625711">
    <property type="component" value="Unassembled WGS sequence"/>
</dbReference>
<reference evidence="1" key="1">
    <citation type="submission" date="2020-08" db="EMBL/GenBank/DDBJ databases">
        <title>Genome sequencing and assembly of the red palm weevil Rhynchophorus ferrugineus.</title>
        <authorList>
            <person name="Dias G.B."/>
            <person name="Bergman C.M."/>
            <person name="Manee M."/>
        </authorList>
    </citation>
    <scope>NUCLEOTIDE SEQUENCE</scope>
    <source>
        <strain evidence="1">AA-2017</strain>
        <tissue evidence="1">Whole larva</tissue>
    </source>
</reference>
<name>A0A834HX72_RHYFE</name>
<sequence>MRALLPNRPSIIRRVRNKRRTPAVIFAAATASARRQFRFISGQAEARRAIPSKKSLPGAFLRRPGIDADYFERLMASVHPVYYYVSLSRRF</sequence>
<evidence type="ECO:0000313" key="1">
    <source>
        <dbReference type="EMBL" id="KAF7270155.1"/>
    </source>
</evidence>
<accession>A0A834HX72</accession>